<sequence length="124" mass="13478">MPRAAPATAALAAATLAVLAALVDFFEGENNPTTSLTLGEARGSDRLLLTKTIPFLLLLFEPESRVAPCGNRTRYTLHGSQLPSHRANHAVKLLHTTAISKLSQNNERQIKCFFSFFTQVAAEI</sequence>
<evidence type="ECO:0000313" key="2">
    <source>
        <dbReference type="EMBL" id="SOQ43847.1"/>
    </source>
</evidence>
<gene>
    <name evidence="2" type="ORF">SFRICE_003461</name>
</gene>
<feature type="chain" id="PRO_5013924159" evidence="1">
    <location>
        <begin position="29"/>
        <end position="124"/>
    </location>
</feature>
<feature type="signal peptide" evidence="1">
    <location>
        <begin position="1"/>
        <end position="28"/>
    </location>
</feature>
<organism evidence="2">
    <name type="scientific">Spodoptera frugiperda</name>
    <name type="common">Fall armyworm</name>
    <dbReference type="NCBI Taxonomy" id="7108"/>
    <lineage>
        <taxon>Eukaryota</taxon>
        <taxon>Metazoa</taxon>
        <taxon>Ecdysozoa</taxon>
        <taxon>Arthropoda</taxon>
        <taxon>Hexapoda</taxon>
        <taxon>Insecta</taxon>
        <taxon>Pterygota</taxon>
        <taxon>Neoptera</taxon>
        <taxon>Endopterygota</taxon>
        <taxon>Lepidoptera</taxon>
        <taxon>Glossata</taxon>
        <taxon>Ditrysia</taxon>
        <taxon>Noctuoidea</taxon>
        <taxon>Noctuidae</taxon>
        <taxon>Amphipyrinae</taxon>
        <taxon>Spodoptera</taxon>
    </lineage>
</organism>
<accession>A0A2H1VSP8</accession>
<keyword evidence="1" id="KW-0732">Signal</keyword>
<protein>
    <submittedName>
        <fullName evidence="2">SFRICE_003461</fullName>
    </submittedName>
</protein>
<dbReference type="AlphaFoldDB" id="A0A2H1VSP8"/>
<proteinExistence type="predicted"/>
<evidence type="ECO:0000256" key="1">
    <source>
        <dbReference type="SAM" id="SignalP"/>
    </source>
</evidence>
<reference evidence="2" key="1">
    <citation type="submission" date="2016-07" db="EMBL/GenBank/DDBJ databases">
        <authorList>
            <person name="Bretaudeau A."/>
        </authorList>
    </citation>
    <scope>NUCLEOTIDE SEQUENCE</scope>
    <source>
        <strain evidence="2">Rice</strain>
        <tissue evidence="2">Whole body</tissue>
    </source>
</reference>
<name>A0A2H1VSP8_SPOFR</name>
<dbReference type="EMBL" id="ODYU01004213">
    <property type="protein sequence ID" value="SOQ43847.1"/>
    <property type="molecule type" value="Genomic_DNA"/>
</dbReference>